<keyword evidence="2" id="KW-1185">Reference proteome</keyword>
<evidence type="ECO:0000313" key="2">
    <source>
        <dbReference type="Proteomes" id="UP000805193"/>
    </source>
</evidence>
<name>A0AC60P2R1_IXOPE</name>
<dbReference type="EMBL" id="JABSTQ010011238">
    <property type="protein sequence ID" value="KAG0413711.1"/>
    <property type="molecule type" value="Genomic_DNA"/>
</dbReference>
<protein>
    <submittedName>
        <fullName evidence="1">Uncharacterized protein</fullName>
    </submittedName>
</protein>
<proteinExistence type="predicted"/>
<comment type="caution">
    <text evidence="1">The sequence shown here is derived from an EMBL/GenBank/DDBJ whole genome shotgun (WGS) entry which is preliminary data.</text>
</comment>
<reference evidence="1 2" key="1">
    <citation type="journal article" date="2020" name="Cell">
        <title>Large-Scale Comparative Analyses of Tick Genomes Elucidate Their Genetic Diversity and Vector Capacities.</title>
        <authorList>
            <consortium name="Tick Genome and Microbiome Consortium (TIGMIC)"/>
            <person name="Jia N."/>
            <person name="Wang J."/>
            <person name="Shi W."/>
            <person name="Du L."/>
            <person name="Sun Y."/>
            <person name="Zhan W."/>
            <person name="Jiang J.F."/>
            <person name="Wang Q."/>
            <person name="Zhang B."/>
            <person name="Ji P."/>
            <person name="Bell-Sakyi L."/>
            <person name="Cui X.M."/>
            <person name="Yuan T.T."/>
            <person name="Jiang B.G."/>
            <person name="Yang W.F."/>
            <person name="Lam T.T."/>
            <person name="Chang Q.C."/>
            <person name="Ding S.J."/>
            <person name="Wang X.J."/>
            <person name="Zhu J.G."/>
            <person name="Ruan X.D."/>
            <person name="Zhao L."/>
            <person name="Wei J.T."/>
            <person name="Ye R.Z."/>
            <person name="Que T.C."/>
            <person name="Du C.H."/>
            <person name="Zhou Y.H."/>
            <person name="Cheng J.X."/>
            <person name="Dai P.F."/>
            <person name="Guo W.B."/>
            <person name="Han X.H."/>
            <person name="Huang E.J."/>
            <person name="Li L.F."/>
            <person name="Wei W."/>
            <person name="Gao Y.C."/>
            <person name="Liu J.Z."/>
            <person name="Shao H.Z."/>
            <person name="Wang X."/>
            <person name="Wang C.C."/>
            <person name="Yang T.C."/>
            <person name="Huo Q.B."/>
            <person name="Li W."/>
            <person name="Chen H.Y."/>
            <person name="Chen S.E."/>
            <person name="Zhou L.G."/>
            <person name="Ni X.B."/>
            <person name="Tian J.H."/>
            <person name="Sheng Y."/>
            <person name="Liu T."/>
            <person name="Pan Y.S."/>
            <person name="Xia L.Y."/>
            <person name="Li J."/>
            <person name="Zhao F."/>
            <person name="Cao W.C."/>
        </authorList>
    </citation>
    <scope>NUCLEOTIDE SEQUENCE [LARGE SCALE GENOMIC DNA]</scope>
    <source>
        <strain evidence="1">Iper-2018</strain>
    </source>
</reference>
<gene>
    <name evidence="1" type="ORF">HPB47_009136</name>
</gene>
<accession>A0AC60P2R1</accession>
<dbReference type="Proteomes" id="UP000805193">
    <property type="component" value="Unassembled WGS sequence"/>
</dbReference>
<evidence type="ECO:0000313" key="1">
    <source>
        <dbReference type="EMBL" id="KAG0413711.1"/>
    </source>
</evidence>
<sequence>MLPKKDPGSAYRHNNWWQLWDADHRGFRPTDPRFREPMTAHVAQYSSAWFSFFTWTSMRASLLLKFPCQGIQLVHYFCEAFFVMRPEVLN</sequence>
<organism evidence="1 2">
    <name type="scientific">Ixodes persulcatus</name>
    <name type="common">Taiga tick</name>
    <dbReference type="NCBI Taxonomy" id="34615"/>
    <lineage>
        <taxon>Eukaryota</taxon>
        <taxon>Metazoa</taxon>
        <taxon>Ecdysozoa</taxon>
        <taxon>Arthropoda</taxon>
        <taxon>Chelicerata</taxon>
        <taxon>Arachnida</taxon>
        <taxon>Acari</taxon>
        <taxon>Parasitiformes</taxon>
        <taxon>Ixodida</taxon>
        <taxon>Ixodoidea</taxon>
        <taxon>Ixodidae</taxon>
        <taxon>Ixodinae</taxon>
        <taxon>Ixodes</taxon>
    </lineage>
</organism>